<evidence type="ECO:0000313" key="3">
    <source>
        <dbReference type="Proteomes" id="UP001231189"/>
    </source>
</evidence>
<keyword evidence="3" id="KW-1185">Reference proteome</keyword>
<dbReference type="Proteomes" id="UP001231189">
    <property type="component" value="Unassembled WGS sequence"/>
</dbReference>
<reference evidence="2" key="1">
    <citation type="submission" date="2023-07" db="EMBL/GenBank/DDBJ databases">
        <title>A chromosome-level genome assembly of Lolium multiflorum.</title>
        <authorList>
            <person name="Chen Y."/>
            <person name="Copetti D."/>
            <person name="Kolliker R."/>
            <person name="Studer B."/>
        </authorList>
    </citation>
    <scope>NUCLEOTIDE SEQUENCE</scope>
    <source>
        <strain evidence="2">02402/16</strain>
        <tissue evidence="2">Leaf</tissue>
    </source>
</reference>
<sequence length="137" mass="15230">MSNSSLPSDSESEGKPPGWLHWWETPATLNDPGSTPRKVKEDGGTVGSDSQEEEDGGAVGSDSEEEEDSDAKFARLEALEAANEKARKGRRQGRRHGRRRRRRVVVRSPTTTTRTPLRPPGTPPRTRRPAVPLPRRR</sequence>
<evidence type="ECO:0000313" key="2">
    <source>
        <dbReference type="EMBL" id="KAK1631717.1"/>
    </source>
</evidence>
<feature type="compositionally biased region" description="Low complexity" evidence="1">
    <location>
        <begin position="106"/>
        <end position="116"/>
    </location>
</feature>
<dbReference type="EMBL" id="JAUUTY010000005">
    <property type="protein sequence ID" value="KAK1631717.1"/>
    <property type="molecule type" value="Genomic_DNA"/>
</dbReference>
<feature type="compositionally biased region" description="Basic residues" evidence="1">
    <location>
        <begin position="87"/>
        <end position="105"/>
    </location>
</feature>
<feature type="region of interest" description="Disordered" evidence="1">
    <location>
        <begin position="1"/>
        <end position="137"/>
    </location>
</feature>
<accession>A0AAD8RVM9</accession>
<feature type="compositionally biased region" description="Basic and acidic residues" evidence="1">
    <location>
        <begin position="70"/>
        <end position="86"/>
    </location>
</feature>
<organism evidence="2 3">
    <name type="scientific">Lolium multiflorum</name>
    <name type="common">Italian ryegrass</name>
    <name type="synonym">Lolium perenne subsp. multiflorum</name>
    <dbReference type="NCBI Taxonomy" id="4521"/>
    <lineage>
        <taxon>Eukaryota</taxon>
        <taxon>Viridiplantae</taxon>
        <taxon>Streptophyta</taxon>
        <taxon>Embryophyta</taxon>
        <taxon>Tracheophyta</taxon>
        <taxon>Spermatophyta</taxon>
        <taxon>Magnoliopsida</taxon>
        <taxon>Liliopsida</taxon>
        <taxon>Poales</taxon>
        <taxon>Poaceae</taxon>
        <taxon>BOP clade</taxon>
        <taxon>Pooideae</taxon>
        <taxon>Poodae</taxon>
        <taxon>Poeae</taxon>
        <taxon>Poeae Chloroplast Group 2 (Poeae type)</taxon>
        <taxon>Loliodinae</taxon>
        <taxon>Loliinae</taxon>
        <taxon>Lolium</taxon>
    </lineage>
</organism>
<protein>
    <submittedName>
        <fullName evidence="2">Uncharacterized protein</fullName>
    </submittedName>
</protein>
<proteinExistence type="predicted"/>
<comment type="caution">
    <text evidence="2">The sequence shown here is derived from an EMBL/GenBank/DDBJ whole genome shotgun (WGS) entry which is preliminary data.</text>
</comment>
<name>A0AAD8RVM9_LOLMU</name>
<evidence type="ECO:0000256" key="1">
    <source>
        <dbReference type="SAM" id="MobiDB-lite"/>
    </source>
</evidence>
<feature type="compositionally biased region" description="Acidic residues" evidence="1">
    <location>
        <begin position="50"/>
        <end position="69"/>
    </location>
</feature>
<gene>
    <name evidence="2" type="ORF">QYE76_006032</name>
</gene>
<dbReference type="AlphaFoldDB" id="A0AAD8RVM9"/>